<dbReference type="PROSITE" id="PS50042">
    <property type="entry name" value="CNMP_BINDING_3"/>
    <property type="match status" value="1"/>
</dbReference>
<comment type="caution">
    <text evidence="2">The sequence shown here is derived from an EMBL/GenBank/DDBJ whole genome shotgun (WGS) entry which is preliminary data.</text>
</comment>
<gene>
    <name evidence="2" type="ORF">LPB3_14530</name>
</gene>
<proteinExistence type="predicted"/>
<evidence type="ECO:0000313" key="2">
    <source>
        <dbReference type="EMBL" id="OBY61994.1"/>
    </source>
</evidence>
<feature type="domain" description="Cyclic nucleotide-binding" evidence="1">
    <location>
        <begin position="17"/>
        <end position="136"/>
    </location>
</feature>
<dbReference type="Gene3D" id="2.60.120.10">
    <property type="entry name" value="Jelly Rolls"/>
    <property type="match status" value="1"/>
</dbReference>
<dbReference type="InterPro" id="IPR014710">
    <property type="entry name" value="RmlC-like_jellyroll"/>
</dbReference>
<evidence type="ECO:0000259" key="1">
    <source>
        <dbReference type="PROSITE" id="PS50042"/>
    </source>
</evidence>
<dbReference type="InterPro" id="IPR018490">
    <property type="entry name" value="cNMP-bd_dom_sf"/>
</dbReference>
<dbReference type="InterPro" id="IPR000595">
    <property type="entry name" value="cNMP-bd_dom"/>
</dbReference>
<sequence length="209" mass="24522">MKNPNRPNNSDFENFNFLTQLKKLQISFDKNEILEIDVKKNGYIYLPPNKENYIYEIISGAVKLGGYSDDGESFVYEVLPPAEFFGNLKYLNNQFHEYAKAIVDSKIRVYDLDFFKTMVTNNPTISNWFISYLVKRWCSAELKLKNIKEKQIEERIDYLNKHYNVEVIDAKNNAHILFDLLTKKDMGDLIGVTRQTVSSILHKEKNLIF</sequence>
<dbReference type="AlphaFoldDB" id="A0A1B8TR03"/>
<accession>A0A1B8TR03</accession>
<dbReference type="CDD" id="cd00038">
    <property type="entry name" value="CAP_ED"/>
    <property type="match status" value="1"/>
</dbReference>
<protein>
    <submittedName>
        <fullName evidence="2">Crp/Fnr family transcriptional regulator</fullName>
    </submittedName>
</protein>
<dbReference type="EMBL" id="LSFM01000025">
    <property type="protein sequence ID" value="OBY61994.1"/>
    <property type="molecule type" value="Genomic_DNA"/>
</dbReference>
<name>A0A1B8TR03_9FLAO</name>
<dbReference type="OrthoDB" id="667966at2"/>
<reference evidence="3" key="1">
    <citation type="submission" date="2016-02" db="EMBL/GenBank/DDBJ databases">
        <authorList>
            <person name="Shin S.-K."/>
            <person name="Yi H."/>
            <person name="Kim E."/>
        </authorList>
    </citation>
    <scope>NUCLEOTIDE SEQUENCE [LARGE SCALE GENOMIC DNA]</scope>
    <source>
        <strain evidence="3">LPB0003</strain>
    </source>
</reference>
<dbReference type="KEGG" id="pob:LPB03_14775"/>
<keyword evidence="3" id="KW-1185">Reference proteome</keyword>
<dbReference type="SUPFAM" id="SSF51206">
    <property type="entry name" value="cAMP-binding domain-like"/>
    <property type="match status" value="1"/>
</dbReference>
<dbReference type="Pfam" id="PF00027">
    <property type="entry name" value="cNMP_binding"/>
    <property type="match status" value="1"/>
</dbReference>
<evidence type="ECO:0000313" key="3">
    <source>
        <dbReference type="Proteomes" id="UP000092584"/>
    </source>
</evidence>
<dbReference type="STRING" id="1774273.LPB03_14775"/>
<organism evidence="2 3">
    <name type="scientific">Polaribacter vadi</name>
    <dbReference type="NCBI Taxonomy" id="1774273"/>
    <lineage>
        <taxon>Bacteria</taxon>
        <taxon>Pseudomonadati</taxon>
        <taxon>Bacteroidota</taxon>
        <taxon>Flavobacteriia</taxon>
        <taxon>Flavobacteriales</taxon>
        <taxon>Flavobacteriaceae</taxon>
    </lineage>
</organism>
<dbReference type="RefSeq" id="WP_065320349.1">
    <property type="nucleotide sequence ID" value="NZ_CP017477.1"/>
</dbReference>
<dbReference type="Proteomes" id="UP000092584">
    <property type="component" value="Unassembled WGS sequence"/>
</dbReference>